<feature type="compositionally biased region" description="Polar residues" evidence="6">
    <location>
        <begin position="1296"/>
        <end position="1308"/>
    </location>
</feature>
<dbReference type="Proteomes" id="UP001283361">
    <property type="component" value="Unassembled WGS sequence"/>
</dbReference>
<feature type="compositionally biased region" description="Polar residues" evidence="6">
    <location>
        <begin position="1584"/>
        <end position="1597"/>
    </location>
</feature>
<feature type="compositionally biased region" description="Basic and acidic residues" evidence="6">
    <location>
        <begin position="1225"/>
        <end position="1255"/>
    </location>
</feature>
<feature type="region of interest" description="Disordered" evidence="6">
    <location>
        <begin position="856"/>
        <end position="1765"/>
    </location>
</feature>
<protein>
    <recommendedName>
        <fullName evidence="8">TMC domain-containing protein</fullName>
    </recommendedName>
</protein>
<feature type="transmembrane region" description="Helical" evidence="7">
    <location>
        <begin position="403"/>
        <end position="423"/>
    </location>
</feature>
<feature type="transmembrane region" description="Helical" evidence="7">
    <location>
        <begin position="576"/>
        <end position="596"/>
    </location>
</feature>
<feature type="region of interest" description="Disordered" evidence="6">
    <location>
        <begin position="775"/>
        <end position="803"/>
    </location>
</feature>
<feature type="transmembrane region" description="Helical" evidence="7">
    <location>
        <begin position="370"/>
        <end position="391"/>
    </location>
</feature>
<keyword evidence="3 7" id="KW-0812">Transmembrane</keyword>
<evidence type="ECO:0000256" key="3">
    <source>
        <dbReference type="ARBA" id="ARBA00022692"/>
    </source>
</evidence>
<evidence type="ECO:0000256" key="4">
    <source>
        <dbReference type="ARBA" id="ARBA00022989"/>
    </source>
</evidence>
<feature type="compositionally biased region" description="Basic and acidic residues" evidence="6">
    <location>
        <begin position="974"/>
        <end position="988"/>
    </location>
</feature>
<sequence length="1789" mass="198389">MASPLVELRHPLSFACECVCNCVCAHVCIQLVPEGTGEILSGHGVNRLTILLLDVESYSPYKLVVGSRPDPDTRKQVPEEDRDVAADLKTIWNAEGIVQYSPIFYGYYGNANKIGQNYRLPLAYLVTGLAAFAFSFIVVLKTMAANSRQSRVSQSSDEEYIFAWKLFTEWDYMIASNETATTKHASITTTFKLFTEWDYMIASNETATTKHASITTTFKLFTEWDYMIASNETATTKHASITTTFKLFTEWDYMIASNETATTKHASITTTFKLFTEWDYMIASNETAITKHASITTTFKESILEEQEKAREGNKYLQIFLRVTANVIILILLATSTYIIQLFVERSRQLEVNKRNDPNFEPAFWDANELTVIMTLISTIFPNILDLISLMEKYHPRTSLRLMLARIFVLNLLNLYTLFIALYNKQNDLLASLEELQTNSTVISNCSSQLTTASPIDQSTTSLSLESSGEANTTCSEVVVVEESIASLCWETMIGQEVFKLTVTDLVFVVGQILLIDVFRTYFIKYANSLCCWDMEKTFPEYPDFKTAENLLHLISNQGTIWLGSFFAPGLPFLNLLKLLILVYLRCWVVLTYNAPQERIFRASRSNNFYFSLLLIMLFLCMLPPLFAIVAVEPSPYCGPFSGSERIYHVLTGTMTEELPESVSSVIQYAASPGVILPIFMLLGMTIYYLLSVGQSLRDVNNDLKQQLEYERTEGRKKVYAMADAKNEAAQRAKGKGWVTAKSKLLSAVGEDSKKKNMASTATSILQAVRASKNLSDMGKGKPPGVAPKPGLEKSRGGGGGMTKRTLTLLQKLQEAQRIQTSVPVAVIEGKQSVKAVRDRDTSEAKSVFKQALLAHAKRQKSVAREEDEDEVKQTRHNESPRKQFTQAQGRHTKRDQEIPGDFKGKYRNNPRRQAGSRRKGSDSDTETTASVSVNRPTRQNGRSASSGDQQGKGVGRFKERTTKAEIHNVLSRRGVDGRRAAGRDRDIPGSSNREQRNVPGGVNKTQGTVGNKAKKPLLRRVSSSSVVDENGHLKPYDDNDDDDDDDDDDDEDDDDEDDISEASSVYDEDVKRGDDDDDEENKGSHDDDDDDVNDDEVATPTDDDRSVHSEFSEEPDMERLSDNEDDDDVDDVGNSDENDEKALRRGNPRISATQHQKSVSAKNRNTEKSKTKETSNKNSDFHLRKQIERKIPTAQIEIIDESTPAKLAKIGKSRNNQIFQQPRKSRENSPPRDKNGEEKEREKRNAGPENDGRSKYPGHQNSKTRGQVNVGKKKGGGNNVDPKKGNRVHEKLRRTFSQSSSNGQVPTITVEDFSGNSSSVSPEVQQSPEVSNGTPSGMKSQNWRENNGASVGNRITEKKTKLEVAKEGKDQDNKPSWLKMKLRPVSKEKKPNTPPQSNSDALLPGNSKGKSAKGGESASANNIPEGSIKAESDGSRASTSNGLITAVSNSDPDQAQNALTNENDSSVTEVRDRAISHQIDNGEARRKNKDLPIDQKNGMSKAAVKSKDKPFTQKDAADSEVVRKGDKIRDKLDSPEVSNRPDQQPNSKTKALGLLKSKIKSNVKNSAKDKQETQVSDPKPSEKATNSPSNPGSSKVNEYDHRKTESSHNERSKANLEKSKVSSSGPPVIPKNNLKPNGNQPSSTAGEPSDTTAVFTFDEPVFLSAPSGNNSPDIPANFGRFRSDRPSLANIYADADENTQNGGGVSSDVIPTDQSESGREDSADEDRKSPLSRRRQRVFTGNGNNFRRLSSSTPVQHRETSALPNGQRFTVLAITNGDLHLEATDEDD</sequence>
<dbReference type="GO" id="GO:0008381">
    <property type="term" value="F:mechanosensitive monoatomic ion channel activity"/>
    <property type="evidence" value="ECO:0007669"/>
    <property type="project" value="TreeGrafter"/>
</dbReference>
<proteinExistence type="inferred from homology"/>
<feature type="compositionally biased region" description="Polar residues" evidence="6">
    <location>
        <begin position="1436"/>
        <end position="1469"/>
    </location>
</feature>
<evidence type="ECO:0000259" key="8">
    <source>
        <dbReference type="Pfam" id="PF07810"/>
    </source>
</evidence>
<dbReference type="InterPro" id="IPR012496">
    <property type="entry name" value="TMC_dom"/>
</dbReference>
<keyword evidence="5 7" id="KW-0472">Membrane</keyword>
<feature type="compositionally biased region" description="Basic and acidic residues" evidence="6">
    <location>
        <begin position="1717"/>
        <end position="1730"/>
    </location>
</feature>
<gene>
    <name evidence="9" type="ORF">RRG08_052937</name>
</gene>
<feature type="compositionally biased region" description="Basic and acidic residues" evidence="6">
    <location>
        <begin position="1506"/>
        <end position="1535"/>
    </location>
</feature>
<feature type="compositionally biased region" description="Low complexity" evidence="6">
    <location>
        <begin position="781"/>
        <end position="790"/>
    </location>
</feature>
<comment type="caution">
    <text evidence="9">The sequence shown here is derived from an EMBL/GenBank/DDBJ whole genome shotgun (WGS) entry which is preliminary data.</text>
</comment>
<feature type="transmembrane region" description="Helical" evidence="7">
    <location>
        <begin position="608"/>
        <end position="632"/>
    </location>
</feature>
<feature type="compositionally biased region" description="Polar residues" evidence="6">
    <location>
        <begin position="1635"/>
        <end position="1655"/>
    </location>
</feature>
<feature type="compositionally biased region" description="Basic and acidic residues" evidence="6">
    <location>
        <begin position="1598"/>
        <end position="1621"/>
    </location>
</feature>
<evidence type="ECO:0000313" key="10">
    <source>
        <dbReference type="Proteomes" id="UP001283361"/>
    </source>
</evidence>
<feature type="transmembrane region" description="Helical" evidence="7">
    <location>
        <begin position="319"/>
        <end position="344"/>
    </location>
</feature>
<dbReference type="PANTHER" id="PTHR23302:SF40">
    <property type="entry name" value="TRANSMEMBRANE CHANNEL-LIKE PROTEIN"/>
    <property type="match status" value="1"/>
</dbReference>
<feature type="compositionally biased region" description="Basic and acidic residues" evidence="6">
    <location>
        <begin position="957"/>
        <end position="967"/>
    </location>
</feature>
<evidence type="ECO:0000256" key="7">
    <source>
        <dbReference type="SAM" id="Phobius"/>
    </source>
</evidence>
<feature type="compositionally biased region" description="Acidic residues" evidence="6">
    <location>
        <begin position="1076"/>
        <end position="1098"/>
    </location>
</feature>
<dbReference type="InterPro" id="IPR038900">
    <property type="entry name" value="TMC"/>
</dbReference>
<evidence type="ECO:0000313" key="9">
    <source>
        <dbReference type="EMBL" id="KAK3803764.1"/>
    </source>
</evidence>
<feature type="compositionally biased region" description="Polar residues" evidence="6">
    <location>
        <begin position="1214"/>
        <end position="1223"/>
    </location>
</feature>
<dbReference type="PANTHER" id="PTHR23302">
    <property type="entry name" value="TRANSMEMBRANE CHANNEL-RELATED"/>
    <property type="match status" value="1"/>
</dbReference>
<dbReference type="GO" id="GO:0005886">
    <property type="term" value="C:plasma membrane"/>
    <property type="evidence" value="ECO:0007669"/>
    <property type="project" value="InterPro"/>
</dbReference>
<feature type="compositionally biased region" description="Polar residues" evidence="6">
    <location>
        <begin position="1151"/>
        <end position="1164"/>
    </location>
</feature>
<keyword evidence="10" id="KW-1185">Reference proteome</keyword>
<evidence type="ECO:0000256" key="2">
    <source>
        <dbReference type="ARBA" id="ARBA00006510"/>
    </source>
</evidence>
<feature type="transmembrane region" description="Helical" evidence="7">
    <location>
        <begin position="122"/>
        <end position="140"/>
    </location>
</feature>
<feature type="compositionally biased region" description="Low complexity" evidence="6">
    <location>
        <begin position="1318"/>
        <end position="1332"/>
    </location>
</feature>
<dbReference type="Pfam" id="PF07810">
    <property type="entry name" value="TMC"/>
    <property type="match status" value="1"/>
</dbReference>
<feature type="compositionally biased region" description="Basic and acidic residues" evidence="6">
    <location>
        <begin position="895"/>
        <end position="905"/>
    </location>
</feature>
<feature type="compositionally biased region" description="Acidic residues" evidence="6">
    <location>
        <begin position="1039"/>
        <end position="1061"/>
    </location>
</feature>
<feature type="compositionally biased region" description="Basic and acidic residues" evidence="6">
    <location>
        <begin position="1470"/>
        <end position="1494"/>
    </location>
</feature>
<feature type="compositionally biased region" description="Polar residues" evidence="6">
    <location>
        <begin position="1537"/>
        <end position="1550"/>
    </location>
</feature>
<reference evidence="9" key="1">
    <citation type="journal article" date="2023" name="G3 (Bethesda)">
        <title>A reference genome for the long-term kleptoplast-retaining sea slug Elysia crispata morphotype clarki.</title>
        <authorList>
            <person name="Eastman K.E."/>
            <person name="Pendleton A.L."/>
            <person name="Shaikh M.A."/>
            <person name="Suttiyut T."/>
            <person name="Ogas R."/>
            <person name="Tomko P."/>
            <person name="Gavelis G."/>
            <person name="Widhalm J.R."/>
            <person name="Wisecaver J.H."/>
        </authorList>
    </citation>
    <scope>NUCLEOTIDE SEQUENCE</scope>
    <source>
        <strain evidence="9">ECLA1</strain>
    </source>
</reference>
<comment type="subcellular location">
    <subcellularLocation>
        <location evidence="1">Membrane</location>
        <topology evidence="1">Multi-pass membrane protein</topology>
    </subcellularLocation>
</comment>
<comment type="similarity">
    <text evidence="2">Belongs to the TMC family.</text>
</comment>
<accession>A0AAE1BD61</accession>
<organism evidence="9 10">
    <name type="scientific">Elysia crispata</name>
    <name type="common">lettuce slug</name>
    <dbReference type="NCBI Taxonomy" id="231223"/>
    <lineage>
        <taxon>Eukaryota</taxon>
        <taxon>Metazoa</taxon>
        <taxon>Spiralia</taxon>
        <taxon>Lophotrochozoa</taxon>
        <taxon>Mollusca</taxon>
        <taxon>Gastropoda</taxon>
        <taxon>Heterobranchia</taxon>
        <taxon>Euthyneura</taxon>
        <taxon>Panpulmonata</taxon>
        <taxon>Sacoglossa</taxon>
        <taxon>Placobranchoidea</taxon>
        <taxon>Plakobranchidae</taxon>
        <taxon>Elysia</taxon>
    </lineage>
</organism>
<evidence type="ECO:0000256" key="1">
    <source>
        <dbReference type="ARBA" id="ARBA00004141"/>
    </source>
</evidence>
<feature type="compositionally biased region" description="Basic and acidic residues" evidence="6">
    <location>
        <begin position="1103"/>
        <end position="1123"/>
    </location>
</feature>
<evidence type="ECO:0000256" key="6">
    <source>
        <dbReference type="SAM" id="MobiDB-lite"/>
    </source>
</evidence>
<feature type="compositionally biased region" description="Basic and acidic residues" evidence="6">
    <location>
        <begin position="1356"/>
        <end position="1374"/>
    </location>
</feature>
<feature type="domain" description="TMC" evidence="8">
    <location>
        <begin position="489"/>
        <end position="604"/>
    </location>
</feature>
<evidence type="ECO:0000256" key="5">
    <source>
        <dbReference type="ARBA" id="ARBA00023136"/>
    </source>
</evidence>
<feature type="compositionally biased region" description="Basic and acidic residues" evidence="6">
    <location>
        <begin position="872"/>
        <end position="882"/>
    </location>
</feature>
<feature type="compositionally biased region" description="Acidic residues" evidence="6">
    <location>
        <begin position="1124"/>
        <end position="1140"/>
    </location>
</feature>
<feature type="compositionally biased region" description="Polar residues" evidence="6">
    <location>
        <begin position="927"/>
        <end position="950"/>
    </location>
</feature>
<feature type="compositionally biased region" description="Basic residues" evidence="6">
    <location>
        <begin position="906"/>
        <end position="919"/>
    </location>
</feature>
<feature type="compositionally biased region" description="Polar residues" evidence="6">
    <location>
        <begin position="1333"/>
        <end position="1351"/>
    </location>
</feature>
<name>A0AAE1BD61_9GAST</name>
<feature type="compositionally biased region" description="Polar residues" evidence="6">
    <location>
        <begin position="1740"/>
        <end position="1756"/>
    </location>
</feature>
<keyword evidence="4 7" id="KW-1133">Transmembrane helix</keyword>
<dbReference type="EMBL" id="JAWDGP010000090">
    <property type="protein sequence ID" value="KAK3803764.1"/>
    <property type="molecule type" value="Genomic_DNA"/>
</dbReference>
<feature type="compositionally biased region" description="Basic and acidic residues" evidence="6">
    <location>
        <begin position="1165"/>
        <end position="1192"/>
    </location>
</feature>